<feature type="domain" description="ATP-grasp" evidence="5">
    <location>
        <begin position="124"/>
        <end position="338"/>
    </location>
</feature>
<dbReference type="PROSITE" id="PS50975">
    <property type="entry name" value="ATP_GRASP"/>
    <property type="match status" value="1"/>
</dbReference>
<evidence type="ECO:0000313" key="7">
    <source>
        <dbReference type="Proteomes" id="UP000238356"/>
    </source>
</evidence>
<evidence type="ECO:0000256" key="1">
    <source>
        <dbReference type="ARBA" id="ARBA00022598"/>
    </source>
</evidence>
<dbReference type="Gene3D" id="3.30.470.20">
    <property type="entry name" value="ATP-grasp fold, B domain"/>
    <property type="match status" value="1"/>
</dbReference>
<evidence type="ECO:0000313" key="6">
    <source>
        <dbReference type="EMBL" id="PPJ32015.1"/>
    </source>
</evidence>
<reference evidence="6 7" key="1">
    <citation type="submission" date="2018-02" db="EMBL/GenBank/DDBJ databases">
        <title>8 Nocardia nova and 1 Nocardia cyriacigeorgica strain used for evolution to TMP-SMX.</title>
        <authorList>
            <person name="Mehta H."/>
            <person name="Weng J."/>
            <person name="Shamoo Y."/>
        </authorList>
    </citation>
    <scope>NUCLEOTIDE SEQUENCE [LARGE SCALE GENOMIC DNA]</scope>
    <source>
        <strain evidence="6 7">BAA2227</strain>
    </source>
</reference>
<keyword evidence="7" id="KW-1185">Reference proteome</keyword>
<proteinExistence type="predicted"/>
<dbReference type="Proteomes" id="UP000238356">
    <property type="component" value="Unassembled WGS sequence"/>
</dbReference>
<gene>
    <name evidence="6" type="ORF">C5F51_03985</name>
</gene>
<keyword evidence="3 4" id="KW-0067">ATP-binding</keyword>
<evidence type="ECO:0000259" key="5">
    <source>
        <dbReference type="PROSITE" id="PS50975"/>
    </source>
</evidence>
<dbReference type="GO" id="GO:0046872">
    <property type="term" value="F:metal ion binding"/>
    <property type="evidence" value="ECO:0007669"/>
    <property type="project" value="InterPro"/>
</dbReference>
<dbReference type="PANTHER" id="PTHR43585">
    <property type="entry name" value="FUMIPYRROLE BIOSYNTHESIS PROTEIN C"/>
    <property type="match status" value="1"/>
</dbReference>
<dbReference type="InterPro" id="IPR011761">
    <property type="entry name" value="ATP-grasp"/>
</dbReference>
<sequence length="443" mass="49690">MPGNRCTRPWKTFRNEEFVSTADIFVLGLDDGNLRTLEQIPDAQRFRFHPLLGIEETQEGEIPIEDLLYKAHETLKGFDGDIAAVVGYWDFPVTALVPMLCEQFGLPSADLEAVVKCEHKYWSRIEQSKVIDEIPKFGIVDLDGEARLPEGMNYPVWLKPVKSFSSELAFHVHDDREFEAAVEQIREGVGRVGKPFEFVLDRIELPPEIAAIGGQACLAEETLTGVQAATEGYVYRGQVTVNGALDSINYPDTPCFLRHQYPSQLPPEIVARMTEISERVIAQMGLDNSTFSIEFFCEPETGRVSVLEINARHSQSHADMFYAVDGVPNHHCMVRLGLGLDPRLPKGQGRYDIAAKCYHRRFSDAIVTRIPTAAEIERIQDDIPGVTIEVVPSEGTRLSDMPAQDSYSYELADLFIGADSEADLIAKYERCVEALHFEFDEEG</sequence>
<dbReference type="GO" id="GO:0005524">
    <property type="term" value="F:ATP binding"/>
    <property type="evidence" value="ECO:0007669"/>
    <property type="project" value="UniProtKB-UniRule"/>
</dbReference>
<comment type="caution">
    <text evidence="6">The sequence shown here is derived from an EMBL/GenBank/DDBJ whole genome shotgun (WGS) entry which is preliminary data.</text>
</comment>
<dbReference type="GO" id="GO:0016874">
    <property type="term" value="F:ligase activity"/>
    <property type="evidence" value="ECO:0007669"/>
    <property type="project" value="UniProtKB-KW"/>
</dbReference>
<dbReference type="Pfam" id="PF13535">
    <property type="entry name" value="ATP-grasp_4"/>
    <property type="match status" value="1"/>
</dbReference>
<organism evidence="6 7">
    <name type="scientific">Nocardia nova</name>
    <dbReference type="NCBI Taxonomy" id="37330"/>
    <lineage>
        <taxon>Bacteria</taxon>
        <taxon>Bacillati</taxon>
        <taxon>Actinomycetota</taxon>
        <taxon>Actinomycetes</taxon>
        <taxon>Mycobacteriales</taxon>
        <taxon>Nocardiaceae</taxon>
        <taxon>Nocardia</taxon>
    </lineage>
</organism>
<dbReference type="PANTHER" id="PTHR43585:SF2">
    <property type="entry name" value="ATP-GRASP ENZYME FSQD"/>
    <property type="match status" value="1"/>
</dbReference>
<dbReference type="SUPFAM" id="SSF56059">
    <property type="entry name" value="Glutathione synthetase ATP-binding domain-like"/>
    <property type="match status" value="1"/>
</dbReference>
<dbReference type="EMBL" id="PSZD01000002">
    <property type="protein sequence ID" value="PPJ32015.1"/>
    <property type="molecule type" value="Genomic_DNA"/>
</dbReference>
<dbReference type="InterPro" id="IPR052032">
    <property type="entry name" value="ATP-dep_AA_Ligase"/>
</dbReference>
<accession>A0A2S6AD63</accession>
<keyword evidence="1" id="KW-0436">Ligase</keyword>
<name>A0A2S6AD63_9NOCA</name>
<dbReference type="AlphaFoldDB" id="A0A2S6AD63"/>
<protein>
    <submittedName>
        <fullName evidence="6">ATP-grasp domain-containing protein</fullName>
    </submittedName>
</protein>
<keyword evidence="2 4" id="KW-0547">Nucleotide-binding</keyword>
<evidence type="ECO:0000256" key="3">
    <source>
        <dbReference type="ARBA" id="ARBA00022840"/>
    </source>
</evidence>
<evidence type="ECO:0000256" key="4">
    <source>
        <dbReference type="PROSITE-ProRule" id="PRU00409"/>
    </source>
</evidence>
<evidence type="ECO:0000256" key="2">
    <source>
        <dbReference type="ARBA" id="ARBA00022741"/>
    </source>
</evidence>